<accession>A0A843XVY4</accession>
<evidence type="ECO:0000313" key="3">
    <source>
        <dbReference type="Proteomes" id="UP000652761"/>
    </source>
</evidence>
<sequence>MESTHNTSDGSYGSNISTASLPRKGASTATTRTTPAKMAPTLTAPTVIHQHHACNHSNSKTRKNKSVGKMPTMGVGKLI</sequence>
<feature type="compositionally biased region" description="Polar residues" evidence="1">
    <location>
        <begin position="1"/>
        <end position="20"/>
    </location>
</feature>
<feature type="compositionally biased region" description="Basic residues" evidence="1">
    <location>
        <begin position="51"/>
        <end position="66"/>
    </location>
</feature>
<organism evidence="2 3">
    <name type="scientific">Colocasia esculenta</name>
    <name type="common">Wild taro</name>
    <name type="synonym">Arum esculentum</name>
    <dbReference type="NCBI Taxonomy" id="4460"/>
    <lineage>
        <taxon>Eukaryota</taxon>
        <taxon>Viridiplantae</taxon>
        <taxon>Streptophyta</taxon>
        <taxon>Embryophyta</taxon>
        <taxon>Tracheophyta</taxon>
        <taxon>Spermatophyta</taxon>
        <taxon>Magnoliopsida</taxon>
        <taxon>Liliopsida</taxon>
        <taxon>Araceae</taxon>
        <taxon>Aroideae</taxon>
        <taxon>Colocasieae</taxon>
        <taxon>Colocasia</taxon>
    </lineage>
</organism>
<dbReference type="AlphaFoldDB" id="A0A843XVY4"/>
<dbReference type="Proteomes" id="UP000652761">
    <property type="component" value="Unassembled WGS sequence"/>
</dbReference>
<feature type="region of interest" description="Disordered" evidence="1">
    <location>
        <begin position="51"/>
        <end position="79"/>
    </location>
</feature>
<evidence type="ECO:0000256" key="1">
    <source>
        <dbReference type="SAM" id="MobiDB-lite"/>
    </source>
</evidence>
<protein>
    <submittedName>
        <fullName evidence="2">Uncharacterized protein</fullName>
    </submittedName>
</protein>
<proteinExistence type="predicted"/>
<gene>
    <name evidence="2" type="ORF">Taro_055994</name>
</gene>
<comment type="caution">
    <text evidence="2">The sequence shown here is derived from an EMBL/GenBank/DDBJ whole genome shotgun (WGS) entry which is preliminary data.</text>
</comment>
<reference evidence="2" key="1">
    <citation type="submission" date="2017-07" db="EMBL/GenBank/DDBJ databases">
        <title>Taro Niue Genome Assembly and Annotation.</title>
        <authorList>
            <person name="Atibalentja N."/>
            <person name="Keating K."/>
            <person name="Fields C.J."/>
        </authorList>
    </citation>
    <scope>NUCLEOTIDE SEQUENCE</scope>
    <source>
        <strain evidence="2">Niue_2</strain>
        <tissue evidence="2">Leaf</tissue>
    </source>
</reference>
<evidence type="ECO:0000313" key="2">
    <source>
        <dbReference type="EMBL" id="MQM22935.1"/>
    </source>
</evidence>
<name>A0A843XVY4_COLES</name>
<keyword evidence="3" id="KW-1185">Reference proteome</keyword>
<feature type="region of interest" description="Disordered" evidence="1">
    <location>
        <begin position="1"/>
        <end position="39"/>
    </location>
</feature>
<dbReference type="EMBL" id="NMUH01014492">
    <property type="protein sequence ID" value="MQM22935.1"/>
    <property type="molecule type" value="Genomic_DNA"/>
</dbReference>